<accession>A0A9X0W6E0</accession>
<sequence>MKPACPICGGRREPGQTTFTAELGFGVVVVRHVPALVCDQCGEEWIDDPVAVALEAVVEEVRAKQSLVEVTDWRERAV</sequence>
<gene>
    <name evidence="1" type="ORF">CKO42_04180</name>
</gene>
<dbReference type="RefSeq" id="WP_200239707.1">
    <property type="nucleotide sequence ID" value="NZ_NRRY01000004.1"/>
</dbReference>
<protein>
    <submittedName>
        <fullName evidence="1">YgiT-type zinc finger domain-containing protein</fullName>
    </submittedName>
</protein>
<dbReference type="EMBL" id="NRRY01000004">
    <property type="protein sequence ID" value="MBK1617661.1"/>
    <property type="molecule type" value="Genomic_DNA"/>
</dbReference>
<proteinExistence type="predicted"/>
<evidence type="ECO:0000313" key="2">
    <source>
        <dbReference type="Proteomes" id="UP001138768"/>
    </source>
</evidence>
<dbReference type="Proteomes" id="UP001138768">
    <property type="component" value="Unassembled WGS sequence"/>
</dbReference>
<dbReference type="NCBIfam" id="TIGR03831">
    <property type="entry name" value="YgiT_finger"/>
    <property type="match status" value="1"/>
</dbReference>
<comment type="caution">
    <text evidence="1">The sequence shown here is derived from an EMBL/GenBank/DDBJ whole genome shotgun (WGS) entry which is preliminary data.</text>
</comment>
<dbReference type="Gene3D" id="3.10.20.860">
    <property type="match status" value="1"/>
</dbReference>
<organism evidence="1 2">
    <name type="scientific">Lamprobacter modestohalophilus</name>
    <dbReference type="NCBI Taxonomy" id="1064514"/>
    <lineage>
        <taxon>Bacteria</taxon>
        <taxon>Pseudomonadati</taxon>
        <taxon>Pseudomonadota</taxon>
        <taxon>Gammaproteobacteria</taxon>
        <taxon>Chromatiales</taxon>
        <taxon>Chromatiaceae</taxon>
        <taxon>Lamprobacter</taxon>
    </lineage>
</organism>
<dbReference type="InterPro" id="IPR022453">
    <property type="entry name" value="Znf_MqsA-type"/>
</dbReference>
<name>A0A9X0W6E0_9GAMM</name>
<reference evidence="1 2" key="1">
    <citation type="journal article" date="2020" name="Microorganisms">
        <title>Osmotic Adaptation and Compatible Solute Biosynthesis of Phototrophic Bacteria as Revealed from Genome Analyses.</title>
        <authorList>
            <person name="Imhoff J.F."/>
            <person name="Rahn T."/>
            <person name="Kunzel S."/>
            <person name="Keller A."/>
            <person name="Neulinger S.C."/>
        </authorList>
    </citation>
    <scope>NUCLEOTIDE SEQUENCE [LARGE SCALE GENOMIC DNA]</scope>
    <source>
        <strain evidence="1 2">DSM 25653</strain>
    </source>
</reference>
<keyword evidence="2" id="KW-1185">Reference proteome</keyword>
<evidence type="ECO:0000313" key="1">
    <source>
        <dbReference type="EMBL" id="MBK1617661.1"/>
    </source>
</evidence>
<dbReference type="CDD" id="cd12870">
    <property type="entry name" value="MqsA"/>
    <property type="match status" value="1"/>
</dbReference>
<dbReference type="AlphaFoldDB" id="A0A9X0W6E0"/>